<protein>
    <submittedName>
        <fullName evidence="9">Cytochrome C biogenesis protein</fullName>
    </submittedName>
</protein>
<geneLocation type="plasmid" evidence="9">
    <name>unnamed2</name>
</geneLocation>
<keyword evidence="4 7" id="KW-1133">Transmembrane helix</keyword>
<feature type="transmembrane region" description="Helical" evidence="7">
    <location>
        <begin position="465"/>
        <end position="483"/>
    </location>
</feature>
<evidence type="ECO:0000259" key="8">
    <source>
        <dbReference type="Pfam" id="PF05140"/>
    </source>
</evidence>
<feature type="transmembrane region" description="Helical" evidence="7">
    <location>
        <begin position="193"/>
        <end position="214"/>
    </location>
</feature>
<dbReference type="PANTHER" id="PTHR31566:SF0">
    <property type="entry name" value="CYTOCHROME C BIOGENESIS PROTEIN CCS1, CHLOROPLASTIC"/>
    <property type="match status" value="1"/>
</dbReference>
<feature type="region of interest" description="Disordered" evidence="6">
    <location>
        <begin position="1"/>
        <end position="25"/>
    </location>
</feature>
<feature type="domain" description="ResB-like" evidence="8">
    <location>
        <begin position="41"/>
        <end position="515"/>
    </location>
</feature>
<dbReference type="InterPro" id="IPR023494">
    <property type="entry name" value="Cyt_c_bgen_Ccs1/CcsB/ResB"/>
</dbReference>
<reference evidence="9 10" key="1">
    <citation type="submission" date="2017-04" db="EMBL/GenBank/DDBJ databases">
        <authorList>
            <person name="Afonso C.L."/>
            <person name="Miller P.J."/>
            <person name="Scott M.A."/>
            <person name="Spackman E."/>
            <person name="Goraichik I."/>
            <person name="Dimitrov K.M."/>
            <person name="Suarez D.L."/>
            <person name="Swayne D.E."/>
        </authorList>
    </citation>
    <scope>NUCLEOTIDE SEQUENCE [LARGE SCALE GENOMIC DNA]</scope>
    <source>
        <strain evidence="10">XA(T)</strain>
        <plasmid evidence="10">Plasmid unnamed2</plasmid>
    </source>
</reference>
<evidence type="ECO:0000256" key="7">
    <source>
        <dbReference type="SAM" id="Phobius"/>
    </source>
</evidence>
<keyword evidence="2 7" id="KW-0812">Transmembrane</keyword>
<feature type="transmembrane region" description="Helical" evidence="7">
    <location>
        <begin position="44"/>
        <end position="61"/>
    </location>
</feature>
<evidence type="ECO:0000256" key="3">
    <source>
        <dbReference type="ARBA" id="ARBA00022748"/>
    </source>
</evidence>
<keyword evidence="10" id="KW-1185">Reference proteome</keyword>
<dbReference type="Proteomes" id="UP000192775">
    <property type="component" value="Plasmid unnamed2"/>
</dbReference>
<dbReference type="RefSeq" id="WP_085021890.1">
    <property type="nucleotide sequence ID" value="NZ_CP020717.1"/>
</dbReference>
<gene>
    <name evidence="9" type="ORF">B5808_20395</name>
</gene>
<sequence length="534" mass="57636">MIVARTADASRPDDHVDAALSPAPSAGRGWARWAWRQLTSMRTALFLLLLLALASIPGSLVPQRSSDPNGVIQYFKDNPDRAAILDAVQAFDAYGSLWYSSIYLLLFISLIGCVLPRARHHWEAMRTAPPRTPSRLSRLPAHLTATMGASTDDALNSAQSLLRKAGYRVARYETPSGPSLSAERGYLRETGNLVFHLSLVGVLVAVAIGGLYGYSGQRVVIEQEGFANTQGAYDSFNPGRLFTPEMLPPYSLALNELAVTYETGNRNALGQPLDFTANVSVTGAQAESTSRTIRVNEPLEIAGADIFLLGNGYAPQITVRDPTGKTVFSDAVAFLPQDSNLTSLGVVKVPDGLEQQVGMLGFFYPTEATSTNGAKYSSFPDLIYPAMTLNVFTGDLGLDSGAPKSAYSLDTDSLTQLTGSETGTESLRLRPGDTVDLPQGLGTITLESVRRFASFDLSYDPAQDAVLLFAITATAGLLTSLFIPRRRLWIKATPADNGPLQMHYAGLARGDDPRLIDAVEKLREEHLTRMGENT</sequence>
<evidence type="ECO:0000256" key="5">
    <source>
        <dbReference type="ARBA" id="ARBA00023136"/>
    </source>
</evidence>
<evidence type="ECO:0000256" key="1">
    <source>
        <dbReference type="ARBA" id="ARBA00004141"/>
    </source>
</evidence>
<dbReference type="InterPro" id="IPR007816">
    <property type="entry name" value="ResB-like_domain"/>
</dbReference>
<feature type="compositionally biased region" description="Basic and acidic residues" evidence="6">
    <location>
        <begin position="8"/>
        <end position="17"/>
    </location>
</feature>
<dbReference type="GO" id="GO:0017004">
    <property type="term" value="P:cytochrome complex assembly"/>
    <property type="evidence" value="ECO:0007669"/>
    <property type="project" value="UniProtKB-KW"/>
</dbReference>
<evidence type="ECO:0000256" key="2">
    <source>
        <dbReference type="ARBA" id="ARBA00022692"/>
    </source>
</evidence>
<evidence type="ECO:0000313" key="9">
    <source>
        <dbReference type="EMBL" id="ARJ07757.1"/>
    </source>
</evidence>
<name>A0A1X9LRL5_9MICO</name>
<feature type="transmembrane region" description="Helical" evidence="7">
    <location>
        <begin position="97"/>
        <end position="116"/>
    </location>
</feature>
<dbReference type="KEGG" id="cphy:B5808_20395"/>
<dbReference type="PANTHER" id="PTHR31566">
    <property type="entry name" value="CYTOCHROME C BIOGENESIS PROTEIN CCS1, CHLOROPLASTIC"/>
    <property type="match status" value="1"/>
</dbReference>
<organism evidence="9 10">
    <name type="scientific">Cnuibacter physcomitrellae</name>
    <dbReference type="NCBI Taxonomy" id="1619308"/>
    <lineage>
        <taxon>Bacteria</taxon>
        <taxon>Bacillati</taxon>
        <taxon>Actinomycetota</taxon>
        <taxon>Actinomycetes</taxon>
        <taxon>Micrococcales</taxon>
        <taxon>Microbacteriaceae</taxon>
        <taxon>Cnuibacter</taxon>
    </lineage>
</organism>
<keyword evidence="3" id="KW-0201">Cytochrome c-type biogenesis</keyword>
<dbReference type="AlphaFoldDB" id="A0A1X9LRL5"/>
<dbReference type="GO" id="GO:0016020">
    <property type="term" value="C:membrane"/>
    <property type="evidence" value="ECO:0007669"/>
    <property type="project" value="UniProtKB-SubCell"/>
</dbReference>
<comment type="subcellular location">
    <subcellularLocation>
        <location evidence="1">Membrane</location>
        <topology evidence="1">Multi-pass membrane protein</topology>
    </subcellularLocation>
</comment>
<evidence type="ECO:0000256" key="6">
    <source>
        <dbReference type="SAM" id="MobiDB-lite"/>
    </source>
</evidence>
<evidence type="ECO:0000256" key="4">
    <source>
        <dbReference type="ARBA" id="ARBA00022989"/>
    </source>
</evidence>
<proteinExistence type="predicted"/>
<dbReference type="EMBL" id="CP020717">
    <property type="protein sequence ID" value="ARJ07757.1"/>
    <property type="molecule type" value="Genomic_DNA"/>
</dbReference>
<dbReference type="Pfam" id="PF05140">
    <property type="entry name" value="ResB"/>
    <property type="match status" value="1"/>
</dbReference>
<evidence type="ECO:0000313" key="10">
    <source>
        <dbReference type="Proteomes" id="UP000192775"/>
    </source>
</evidence>
<accession>A0A1X9LRL5</accession>
<keyword evidence="9" id="KW-0614">Plasmid</keyword>
<keyword evidence="5 7" id="KW-0472">Membrane</keyword>